<keyword evidence="1" id="KW-0812">Transmembrane</keyword>
<protein>
    <submittedName>
        <fullName evidence="2">Uncharacterized protein</fullName>
    </submittedName>
</protein>
<evidence type="ECO:0000313" key="2">
    <source>
        <dbReference type="EMBL" id="CAD9684115.1"/>
    </source>
</evidence>
<feature type="transmembrane region" description="Helical" evidence="1">
    <location>
        <begin position="110"/>
        <end position="129"/>
    </location>
</feature>
<keyword evidence="1" id="KW-1133">Transmembrane helix</keyword>
<proteinExistence type="predicted"/>
<dbReference type="AlphaFoldDB" id="A0A7S2RY75"/>
<feature type="transmembrane region" description="Helical" evidence="1">
    <location>
        <begin position="87"/>
        <end position="103"/>
    </location>
</feature>
<reference evidence="2" key="1">
    <citation type="submission" date="2021-01" db="EMBL/GenBank/DDBJ databases">
        <authorList>
            <person name="Corre E."/>
            <person name="Pelletier E."/>
            <person name="Niang G."/>
            <person name="Scheremetjew M."/>
            <person name="Finn R."/>
            <person name="Kale V."/>
            <person name="Holt S."/>
            <person name="Cochrane G."/>
            <person name="Meng A."/>
            <person name="Brown T."/>
            <person name="Cohen L."/>
        </authorList>
    </citation>
    <scope>NUCLEOTIDE SEQUENCE</scope>
    <source>
        <strain evidence="2">NY070348D</strain>
    </source>
</reference>
<name>A0A7S2RY75_9STRA</name>
<feature type="transmembrane region" description="Helical" evidence="1">
    <location>
        <begin position="63"/>
        <end position="81"/>
    </location>
</feature>
<sequence>MFYFLPFWVGIHMHKAGIPLTLTSDAFSNPSMALGLILFMVIGGVVVGYQFIQLYKAGKLWKVFTCIGCWCVPVFILMIAYSDNLAFHFHHYMVGMAGFLIFIGQPRSRISIILQALMLGVLVNGVTIYDVDPIFDSLSGTPTVDKNTLYWTGVNTTTTSVSVQFATVDTLRNVWKCSNYITNDEPKGVNGSVNLLSDGAVLPSENPSFTVVLNGVVWYQGFLSPNMDGSYSYTATGLKPNMRIQFSVGNQSLSQVLSVSPFLDTYTYSPSLGGGYYDGNNSTFASNACNRFVALKPGAFSL</sequence>
<keyword evidence="1" id="KW-0472">Membrane</keyword>
<organism evidence="2">
    <name type="scientific">Mucochytrium quahogii</name>
    <dbReference type="NCBI Taxonomy" id="96639"/>
    <lineage>
        <taxon>Eukaryota</taxon>
        <taxon>Sar</taxon>
        <taxon>Stramenopiles</taxon>
        <taxon>Bigyra</taxon>
        <taxon>Labyrinthulomycetes</taxon>
        <taxon>Thraustochytrida</taxon>
        <taxon>Thraustochytriidae</taxon>
        <taxon>Mucochytrium</taxon>
    </lineage>
</organism>
<dbReference type="EMBL" id="HBHK01013231">
    <property type="protein sequence ID" value="CAD9684115.1"/>
    <property type="molecule type" value="Transcribed_RNA"/>
</dbReference>
<evidence type="ECO:0000256" key="1">
    <source>
        <dbReference type="SAM" id="Phobius"/>
    </source>
</evidence>
<gene>
    <name evidence="2" type="ORF">QSP1433_LOCUS8319</name>
</gene>
<accession>A0A7S2RY75</accession>
<feature type="transmembrane region" description="Helical" evidence="1">
    <location>
        <begin position="32"/>
        <end position="51"/>
    </location>
</feature>